<keyword evidence="15 19" id="KW-0472">Membrane</keyword>
<comment type="subcellular location">
    <subcellularLocation>
        <location evidence="2">Cell membrane</location>
        <topology evidence="2">Multi-pass membrane protein</topology>
    </subcellularLocation>
</comment>
<evidence type="ECO:0000256" key="18">
    <source>
        <dbReference type="RuleBase" id="RU003938"/>
    </source>
</evidence>
<feature type="transmembrane region" description="Helical" evidence="19">
    <location>
        <begin position="7"/>
        <end position="22"/>
    </location>
</feature>
<feature type="transmembrane region" description="Helical" evidence="19">
    <location>
        <begin position="107"/>
        <end position="127"/>
    </location>
</feature>
<dbReference type="RefSeq" id="WP_019958251.1">
    <property type="nucleotide sequence ID" value="NZ_CP091512.1"/>
</dbReference>
<organism evidence="20 21">
    <name type="scientific">Vitreoscilla stercoraria</name>
    <dbReference type="NCBI Taxonomy" id="61"/>
    <lineage>
        <taxon>Bacteria</taxon>
        <taxon>Pseudomonadati</taxon>
        <taxon>Pseudomonadota</taxon>
        <taxon>Betaproteobacteria</taxon>
        <taxon>Neisseriales</taxon>
        <taxon>Neisseriaceae</taxon>
        <taxon>Vitreoscilla</taxon>
    </lineage>
</organism>
<evidence type="ECO:0000313" key="20">
    <source>
        <dbReference type="EMBL" id="UOO92142.1"/>
    </source>
</evidence>
<dbReference type="EC" id="2.7.7.41" evidence="6 18"/>
<evidence type="ECO:0000256" key="11">
    <source>
        <dbReference type="ARBA" id="ARBA00022692"/>
    </source>
</evidence>
<comment type="similarity">
    <text evidence="5 18">Belongs to the CDS family.</text>
</comment>
<evidence type="ECO:0000256" key="7">
    <source>
        <dbReference type="ARBA" id="ARBA00019373"/>
    </source>
</evidence>
<dbReference type="PROSITE" id="PS01315">
    <property type="entry name" value="CDS"/>
    <property type="match status" value="1"/>
</dbReference>
<evidence type="ECO:0000256" key="2">
    <source>
        <dbReference type="ARBA" id="ARBA00004651"/>
    </source>
</evidence>
<protein>
    <recommendedName>
        <fullName evidence="7 18">Phosphatidate cytidylyltransferase</fullName>
        <ecNumber evidence="6 18">2.7.7.41</ecNumber>
    </recommendedName>
</protein>
<proteinExistence type="inferred from homology"/>
<reference evidence="20" key="2">
    <citation type="journal article" date="2022" name="Res Sq">
        <title>Evolution of multicellular longitudinally dividing oral cavity symbionts (Neisseriaceae).</title>
        <authorList>
            <person name="Nyongesa S."/>
            <person name="Weber P."/>
            <person name="Bernet E."/>
            <person name="Pullido F."/>
            <person name="Nieckarz M."/>
            <person name="Delaby M."/>
            <person name="Nieves C."/>
            <person name="Viehboeck T."/>
            <person name="Krause N."/>
            <person name="Rivera-Millot A."/>
            <person name="Nakamura A."/>
            <person name="Vischer N."/>
            <person name="VanNieuwenhze M."/>
            <person name="Brun Y."/>
            <person name="Cava F."/>
            <person name="Bulgheresi S."/>
            <person name="Veyrier F."/>
        </authorList>
    </citation>
    <scope>NUCLEOTIDE SEQUENCE</scope>
    <source>
        <strain evidence="20">SAG 1488-6</strain>
    </source>
</reference>
<dbReference type="Pfam" id="PF01148">
    <property type="entry name" value="CTP_transf_1"/>
    <property type="match status" value="1"/>
</dbReference>
<evidence type="ECO:0000256" key="9">
    <source>
        <dbReference type="ARBA" id="ARBA00022516"/>
    </source>
</evidence>
<evidence type="ECO:0000256" key="14">
    <source>
        <dbReference type="ARBA" id="ARBA00023098"/>
    </source>
</evidence>
<keyword evidence="21" id="KW-1185">Reference proteome</keyword>
<dbReference type="PANTHER" id="PTHR46382:SF1">
    <property type="entry name" value="PHOSPHATIDATE CYTIDYLYLTRANSFERASE"/>
    <property type="match status" value="1"/>
</dbReference>
<keyword evidence="13 19" id="KW-1133">Transmembrane helix</keyword>
<evidence type="ECO:0000313" key="21">
    <source>
        <dbReference type="Proteomes" id="UP000832034"/>
    </source>
</evidence>
<name>A0ABY4EFH8_VITST</name>
<evidence type="ECO:0000256" key="16">
    <source>
        <dbReference type="ARBA" id="ARBA00023209"/>
    </source>
</evidence>
<evidence type="ECO:0000256" key="12">
    <source>
        <dbReference type="ARBA" id="ARBA00022695"/>
    </source>
</evidence>
<evidence type="ECO:0000256" key="6">
    <source>
        <dbReference type="ARBA" id="ARBA00012487"/>
    </source>
</evidence>
<dbReference type="Proteomes" id="UP000832034">
    <property type="component" value="Chromosome"/>
</dbReference>
<keyword evidence="14" id="KW-0443">Lipid metabolism</keyword>
<evidence type="ECO:0000256" key="17">
    <source>
        <dbReference type="ARBA" id="ARBA00023264"/>
    </source>
</evidence>
<evidence type="ECO:0000256" key="1">
    <source>
        <dbReference type="ARBA" id="ARBA00001698"/>
    </source>
</evidence>
<keyword evidence="8" id="KW-1003">Cell membrane</keyword>
<evidence type="ECO:0000256" key="15">
    <source>
        <dbReference type="ARBA" id="ARBA00023136"/>
    </source>
</evidence>
<gene>
    <name evidence="20" type="ORF">LVJ81_11035</name>
</gene>
<feature type="transmembrane region" description="Helical" evidence="19">
    <location>
        <begin position="174"/>
        <end position="194"/>
    </location>
</feature>
<dbReference type="GO" id="GO:0016779">
    <property type="term" value="F:nucleotidyltransferase activity"/>
    <property type="evidence" value="ECO:0007669"/>
    <property type="project" value="UniProtKB-KW"/>
</dbReference>
<keyword evidence="9" id="KW-0444">Lipid biosynthesis</keyword>
<comment type="catalytic activity">
    <reaction evidence="1 18">
        <text>a 1,2-diacyl-sn-glycero-3-phosphate + CTP + H(+) = a CDP-1,2-diacyl-sn-glycerol + diphosphate</text>
        <dbReference type="Rhea" id="RHEA:16229"/>
        <dbReference type="ChEBI" id="CHEBI:15378"/>
        <dbReference type="ChEBI" id="CHEBI:33019"/>
        <dbReference type="ChEBI" id="CHEBI:37563"/>
        <dbReference type="ChEBI" id="CHEBI:58332"/>
        <dbReference type="ChEBI" id="CHEBI:58608"/>
        <dbReference type="EC" id="2.7.7.41"/>
    </reaction>
</comment>
<evidence type="ECO:0000256" key="13">
    <source>
        <dbReference type="ARBA" id="ARBA00022989"/>
    </source>
</evidence>
<keyword evidence="12 18" id="KW-0548">Nucleotidyltransferase</keyword>
<keyword evidence="11 18" id="KW-0812">Transmembrane</keyword>
<sequence length="265" mass="29096">MLKQRILTALVLIPLMVIMLFGAGETTWLWFSGAIAILALWEYTRMVDIKGLSQKIYLGLTALFGLFTVQVDELAGFWQIVILAFWLLIVPLSLKKRQKIVSSWKKYALGLMLMLPFWAALVNLRGFGTSSDAWHLLCVMMLVWIADTGAYFVGKNFGKRKLAPTVSPGKSVEGALGGMACVLVYVTFAHGALLDFPSGMVASWILAAFLTAISIQGDLFESMLKRLAGVKDSSALLPGHGGVFDRVDSLIAVLSVYWVVSQWGL</sequence>
<comment type="pathway">
    <text evidence="4">Lipid metabolism.</text>
</comment>
<evidence type="ECO:0000256" key="8">
    <source>
        <dbReference type="ARBA" id="ARBA00022475"/>
    </source>
</evidence>
<evidence type="ECO:0000256" key="10">
    <source>
        <dbReference type="ARBA" id="ARBA00022679"/>
    </source>
</evidence>
<feature type="transmembrane region" description="Helical" evidence="19">
    <location>
        <begin position="200"/>
        <end position="220"/>
    </location>
</feature>
<evidence type="ECO:0000256" key="4">
    <source>
        <dbReference type="ARBA" id="ARBA00005189"/>
    </source>
</evidence>
<keyword evidence="16" id="KW-0594">Phospholipid biosynthesis</keyword>
<accession>A0ABY4EFH8</accession>
<feature type="transmembrane region" description="Helical" evidence="19">
    <location>
        <begin position="133"/>
        <end position="153"/>
    </location>
</feature>
<keyword evidence="17" id="KW-1208">Phospholipid metabolism</keyword>
<dbReference type="PANTHER" id="PTHR46382">
    <property type="entry name" value="PHOSPHATIDATE CYTIDYLYLTRANSFERASE"/>
    <property type="match status" value="1"/>
</dbReference>
<comment type="pathway">
    <text evidence="3 18">Phospholipid metabolism; CDP-diacylglycerol biosynthesis; CDP-diacylglycerol from sn-glycerol 3-phosphate: step 3/3.</text>
</comment>
<keyword evidence="10 18" id="KW-0808">Transferase</keyword>
<reference evidence="20" key="1">
    <citation type="submission" date="2021-12" db="EMBL/GenBank/DDBJ databases">
        <authorList>
            <person name="Veyrier F.J."/>
        </authorList>
    </citation>
    <scope>NUCLEOTIDE SEQUENCE</scope>
    <source>
        <strain evidence="20">SAG 1488-6</strain>
    </source>
</reference>
<evidence type="ECO:0000256" key="5">
    <source>
        <dbReference type="ARBA" id="ARBA00010185"/>
    </source>
</evidence>
<feature type="transmembrane region" description="Helical" evidence="19">
    <location>
        <begin position="77"/>
        <end position="95"/>
    </location>
</feature>
<evidence type="ECO:0000256" key="3">
    <source>
        <dbReference type="ARBA" id="ARBA00005119"/>
    </source>
</evidence>
<dbReference type="EMBL" id="CP091512">
    <property type="protein sequence ID" value="UOO92142.1"/>
    <property type="molecule type" value="Genomic_DNA"/>
</dbReference>
<evidence type="ECO:0000256" key="19">
    <source>
        <dbReference type="SAM" id="Phobius"/>
    </source>
</evidence>
<dbReference type="InterPro" id="IPR000374">
    <property type="entry name" value="PC_trans"/>
</dbReference>